<keyword evidence="2" id="KW-0645">Protease</keyword>
<evidence type="ECO:0000256" key="10">
    <source>
        <dbReference type="ARBA" id="ARBA00023242"/>
    </source>
</evidence>
<evidence type="ECO:0000259" key="13">
    <source>
        <dbReference type="PROSITE" id="PS50090"/>
    </source>
</evidence>
<dbReference type="GO" id="GO:0006508">
    <property type="term" value="P:proteolysis"/>
    <property type="evidence" value="ECO:0007669"/>
    <property type="project" value="UniProtKB-KW"/>
</dbReference>
<dbReference type="CDD" id="cd00167">
    <property type="entry name" value="SANT"/>
    <property type="match status" value="1"/>
</dbReference>
<keyword evidence="7" id="KW-0482">Metalloprotease</keyword>
<proteinExistence type="inferred from homology"/>
<dbReference type="InterPro" id="IPR037518">
    <property type="entry name" value="MPN"/>
</dbReference>
<feature type="region of interest" description="Disordered" evidence="12">
    <location>
        <begin position="482"/>
        <end position="507"/>
    </location>
</feature>
<keyword evidence="10" id="KW-0539">Nucleus</keyword>
<keyword evidence="3" id="KW-0479">Metal-binding</keyword>
<keyword evidence="9" id="KW-0804">Transcription</keyword>
<dbReference type="Gene3D" id="1.10.10.10">
    <property type="entry name" value="Winged helix-like DNA-binding domain superfamily/Winged helix DNA-binding domain"/>
    <property type="match status" value="1"/>
</dbReference>
<dbReference type="InterPro" id="IPR007526">
    <property type="entry name" value="SWIRM"/>
</dbReference>
<evidence type="ECO:0000256" key="12">
    <source>
        <dbReference type="SAM" id="MobiDB-lite"/>
    </source>
</evidence>
<feature type="domain" description="Myb-like" evidence="13">
    <location>
        <begin position="128"/>
        <end position="174"/>
    </location>
</feature>
<keyword evidence="4" id="KW-0378">Hydrolase</keyword>
<keyword evidence="5" id="KW-0862">Zinc</keyword>
<accession>A0ABD3W460</accession>
<evidence type="ECO:0000256" key="6">
    <source>
        <dbReference type="ARBA" id="ARBA00023015"/>
    </source>
</evidence>
<evidence type="ECO:0000256" key="3">
    <source>
        <dbReference type="ARBA" id="ARBA00022723"/>
    </source>
</evidence>
<feature type="compositionally biased region" description="Basic and acidic residues" evidence="12">
    <location>
        <begin position="485"/>
        <end position="496"/>
    </location>
</feature>
<dbReference type="InterPro" id="IPR017884">
    <property type="entry name" value="SANT_dom"/>
</dbReference>
<evidence type="ECO:0000256" key="9">
    <source>
        <dbReference type="ARBA" id="ARBA00023163"/>
    </source>
</evidence>
<feature type="domain" description="SANT" evidence="16">
    <location>
        <begin position="127"/>
        <end position="178"/>
    </location>
</feature>
<dbReference type="PANTHER" id="PTHR10410">
    <property type="entry name" value="EUKARYOTIC TRANSLATION INITIATION FACTOR 3 -RELATED"/>
    <property type="match status" value="1"/>
</dbReference>
<evidence type="ECO:0000256" key="2">
    <source>
        <dbReference type="ARBA" id="ARBA00022670"/>
    </source>
</evidence>
<dbReference type="InterPro" id="IPR009057">
    <property type="entry name" value="Homeodomain-like_sf"/>
</dbReference>
<evidence type="ECO:0000256" key="1">
    <source>
        <dbReference type="ARBA" id="ARBA00007194"/>
    </source>
</evidence>
<dbReference type="SMART" id="SM00717">
    <property type="entry name" value="SANT"/>
    <property type="match status" value="1"/>
</dbReference>
<evidence type="ECO:0000256" key="5">
    <source>
        <dbReference type="ARBA" id="ARBA00022833"/>
    </source>
</evidence>
<evidence type="ECO:0000259" key="17">
    <source>
        <dbReference type="PROSITE" id="PS51294"/>
    </source>
</evidence>
<dbReference type="InterPro" id="IPR036388">
    <property type="entry name" value="WH-like_DNA-bd_sf"/>
</dbReference>
<evidence type="ECO:0000259" key="15">
    <source>
        <dbReference type="PROSITE" id="PS50934"/>
    </source>
</evidence>
<evidence type="ECO:0000259" key="14">
    <source>
        <dbReference type="PROSITE" id="PS50249"/>
    </source>
</evidence>
<sequence>MADDGDIDIEGDFDFAIESDIYDTNELPSKSANLLPEYINPPWMLEQDLGHWTMDSSIDEKSKATIEKMLLEEQHYINGRNIGRLSSNSSRKKDFNTTSVIKSPTKKDENVQLLQEKSQNEKVSLPSQKRMWSEEEKQLFLKGLELYGRSWTKIASLIPSRTSLQIKNYAHQYFRLQTKLQNDSQQNEQSEDGDDLSNKRGLPDVDTGQPTILVSPSIRRGGVLSKPSIQKSFRKKQKITKSFYSSSYKGISKGDVTSNYNAAGNSGPNSTVNSADLHTNLDAVGLTSFLKGEKYGAESCPDFHLGNDDDRVNGDKINSGANGSSADNYSDEDVDVEVLNDDEAEANPILNSRSTSPNSVYERLLQQANVSVDDFEEKDKSGISKENVAVVCNGHFDGGKNASKFVSKISRKTINYDETIDDSLSNESVIKMGSDGATSQCAGDLISGETTLKVITSQSEGVGNGSLPACFGLNYTVHRSGSTSEYKEVEEQKDTQEESQSQSEGEAACIPAVSKQYVNAVVTYSGEVVEFPIPQEEKYLDPDTILPEEKEVHSEFFDGRPSKTPQRYLRIRSYILDSWKKCRPNYLNKTSVRPGLKNCGDVNCIGRIHGYLESTGVINFGCEQAVYNNPGRVVSPGIKERGPKAVPDFRILKIENMRPRKRRIKNADGFWVDEKELEGRTIQPPFAVEIDRVALMVMDMHAHISKTEVIGMLGGRYCQEQGTLKITMATPCNSLSTGMQCEMDPVSQTQAQTEIDAAGMSVVGWYHSHPTFAPNPSIRDIETQLKFQEWFAKGGHYFVGIIVSPYNFPKIGSRSDVCCLTVGEEIHDVYKCNIPYKFEYSVQGEHEDLEIYLPTKARSLVSQYSSYTNRVDLSAVHRATLRLTRLDKMMESLEQYLTEEEKLKKSSTLQEIRTLFSEAFSAHSENGTDLIS</sequence>
<reference evidence="18 19" key="1">
    <citation type="submission" date="2024-11" db="EMBL/GenBank/DDBJ databases">
        <title>Chromosome-level genome assembly of the freshwater bivalve Anodonta woodiana.</title>
        <authorList>
            <person name="Chen X."/>
        </authorList>
    </citation>
    <scope>NUCLEOTIDE SEQUENCE [LARGE SCALE GENOMIC DNA]</scope>
    <source>
        <strain evidence="18">MN2024</strain>
        <tissue evidence="18">Gills</tissue>
    </source>
</reference>
<evidence type="ECO:0000256" key="4">
    <source>
        <dbReference type="ARBA" id="ARBA00022801"/>
    </source>
</evidence>
<dbReference type="PROSITE" id="PS50090">
    <property type="entry name" value="MYB_LIKE"/>
    <property type="match status" value="1"/>
</dbReference>
<dbReference type="Pfam" id="PF01398">
    <property type="entry name" value="JAB"/>
    <property type="match status" value="1"/>
</dbReference>
<dbReference type="CDD" id="cd08067">
    <property type="entry name" value="MPN_2A_DUB"/>
    <property type="match status" value="1"/>
</dbReference>
<dbReference type="PROSITE" id="PS50249">
    <property type="entry name" value="MPN"/>
    <property type="match status" value="1"/>
</dbReference>
<feature type="region of interest" description="Disordered" evidence="12">
    <location>
        <begin position="82"/>
        <end position="109"/>
    </location>
</feature>
<feature type="domain" description="SWIRM" evidence="15">
    <location>
        <begin position="531"/>
        <end position="629"/>
    </location>
</feature>
<dbReference type="EMBL" id="JBJQND010000008">
    <property type="protein sequence ID" value="KAL3868667.1"/>
    <property type="molecule type" value="Genomic_DNA"/>
</dbReference>
<dbReference type="PROSITE" id="PS51294">
    <property type="entry name" value="HTH_MYB"/>
    <property type="match status" value="1"/>
</dbReference>
<feature type="domain" description="HTH myb-type" evidence="17">
    <location>
        <begin position="128"/>
        <end position="178"/>
    </location>
</feature>
<dbReference type="Gene3D" id="3.40.140.10">
    <property type="entry name" value="Cytidine Deaminase, domain 2"/>
    <property type="match status" value="1"/>
</dbReference>
<keyword evidence="6" id="KW-0805">Transcription regulation</keyword>
<evidence type="ECO:0000259" key="16">
    <source>
        <dbReference type="PROSITE" id="PS51293"/>
    </source>
</evidence>
<evidence type="ECO:0000256" key="8">
    <source>
        <dbReference type="ARBA" id="ARBA00023125"/>
    </source>
</evidence>
<evidence type="ECO:0000256" key="7">
    <source>
        <dbReference type="ARBA" id="ARBA00023049"/>
    </source>
</evidence>
<dbReference type="InterPro" id="IPR017930">
    <property type="entry name" value="Myb_dom"/>
</dbReference>
<dbReference type="SUPFAM" id="SSF102712">
    <property type="entry name" value="JAB1/MPN domain"/>
    <property type="match status" value="1"/>
</dbReference>
<dbReference type="InterPro" id="IPR000555">
    <property type="entry name" value="JAMM/MPN+_dom"/>
</dbReference>
<protein>
    <recommendedName>
        <fullName evidence="11">Myb-like, SWIRM and MPN domain-containing protein 1</fullName>
    </recommendedName>
</protein>
<organism evidence="18 19">
    <name type="scientific">Sinanodonta woodiana</name>
    <name type="common">Chinese pond mussel</name>
    <name type="synonym">Anodonta woodiana</name>
    <dbReference type="NCBI Taxonomy" id="1069815"/>
    <lineage>
        <taxon>Eukaryota</taxon>
        <taxon>Metazoa</taxon>
        <taxon>Spiralia</taxon>
        <taxon>Lophotrochozoa</taxon>
        <taxon>Mollusca</taxon>
        <taxon>Bivalvia</taxon>
        <taxon>Autobranchia</taxon>
        <taxon>Heteroconchia</taxon>
        <taxon>Palaeoheterodonta</taxon>
        <taxon>Unionida</taxon>
        <taxon>Unionoidea</taxon>
        <taxon>Unionidae</taxon>
        <taxon>Unioninae</taxon>
        <taxon>Sinanodonta</taxon>
    </lineage>
</organism>
<dbReference type="AlphaFoldDB" id="A0ABD3W460"/>
<dbReference type="PROSITE" id="PS51293">
    <property type="entry name" value="SANT"/>
    <property type="match status" value="1"/>
</dbReference>
<dbReference type="InterPro" id="IPR050242">
    <property type="entry name" value="JAMM_MPN+_peptidase_M67A"/>
</dbReference>
<dbReference type="Pfam" id="PF04433">
    <property type="entry name" value="SWIRM"/>
    <property type="match status" value="1"/>
</dbReference>
<dbReference type="Proteomes" id="UP001634394">
    <property type="component" value="Unassembled WGS sequence"/>
</dbReference>
<dbReference type="Pfam" id="PF00249">
    <property type="entry name" value="Myb_DNA-binding"/>
    <property type="match status" value="1"/>
</dbReference>
<feature type="domain" description="MPN" evidence="14">
    <location>
        <begin position="688"/>
        <end position="826"/>
    </location>
</feature>
<name>A0ABD3W460_SINWO</name>
<keyword evidence="8" id="KW-0238">DNA-binding</keyword>
<dbReference type="GO" id="GO:0046872">
    <property type="term" value="F:metal ion binding"/>
    <property type="evidence" value="ECO:0007669"/>
    <property type="project" value="UniProtKB-KW"/>
</dbReference>
<keyword evidence="19" id="KW-1185">Reference proteome</keyword>
<dbReference type="Gene3D" id="1.10.10.60">
    <property type="entry name" value="Homeodomain-like"/>
    <property type="match status" value="1"/>
</dbReference>
<dbReference type="InterPro" id="IPR001005">
    <property type="entry name" value="SANT/Myb"/>
</dbReference>
<comment type="caution">
    <text evidence="18">The sequence shown here is derived from an EMBL/GenBank/DDBJ whole genome shotgun (WGS) entry which is preliminary data.</text>
</comment>
<evidence type="ECO:0000313" key="18">
    <source>
        <dbReference type="EMBL" id="KAL3868667.1"/>
    </source>
</evidence>
<evidence type="ECO:0000256" key="11">
    <source>
        <dbReference type="ARBA" id="ARBA00032256"/>
    </source>
</evidence>
<dbReference type="FunFam" id="1.10.10.60:FF:000151">
    <property type="entry name" value="histone H2A deubiquitinase MYSM1 isoform X2"/>
    <property type="match status" value="1"/>
</dbReference>
<gene>
    <name evidence="18" type="ORF">ACJMK2_041445</name>
</gene>
<dbReference type="GO" id="GO:0003677">
    <property type="term" value="F:DNA binding"/>
    <property type="evidence" value="ECO:0007669"/>
    <property type="project" value="UniProtKB-KW"/>
</dbReference>
<dbReference type="PROSITE" id="PS50934">
    <property type="entry name" value="SWIRM"/>
    <property type="match status" value="1"/>
</dbReference>
<comment type="similarity">
    <text evidence="1">Belongs to the peptidase M67A family. MYSM1 subfamily.</text>
</comment>
<evidence type="ECO:0000313" key="19">
    <source>
        <dbReference type="Proteomes" id="UP001634394"/>
    </source>
</evidence>
<dbReference type="GO" id="GO:0008237">
    <property type="term" value="F:metallopeptidase activity"/>
    <property type="evidence" value="ECO:0007669"/>
    <property type="project" value="UniProtKB-KW"/>
</dbReference>
<feature type="region of interest" description="Disordered" evidence="12">
    <location>
        <begin position="180"/>
        <end position="217"/>
    </location>
</feature>
<dbReference type="SUPFAM" id="SSF46689">
    <property type="entry name" value="Homeodomain-like"/>
    <property type="match status" value="2"/>
</dbReference>